<dbReference type="InterPro" id="IPR036322">
    <property type="entry name" value="WD40_repeat_dom_sf"/>
</dbReference>
<dbReference type="InterPro" id="IPR001680">
    <property type="entry name" value="WD40_rpt"/>
</dbReference>
<dbReference type="SMART" id="SM00128">
    <property type="entry name" value="IPPc"/>
    <property type="match status" value="1"/>
</dbReference>
<evidence type="ECO:0000313" key="14">
    <source>
        <dbReference type="EMBL" id="GAD92076.1"/>
    </source>
</evidence>
<comment type="caution">
    <text evidence="14">The sequence shown here is derived from an EMBL/GenBank/DDBJ whole genome shotgun (WGS) entry which is preliminary data.</text>
</comment>
<dbReference type="SUPFAM" id="SSF51445">
    <property type="entry name" value="(Trans)glycosidases"/>
    <property type="match status" value="1"/>
</dbReference>
<feature type="compositionally biased region" description="Polar residues" evidence="12">
    <location>
        <begin position="71"/>
        <end position="86"/>
    </location>
</feature>
<dbReference type="PROSITE" id="PS00512">
    <property type="entry name" value="ALPHA_GALACTOSIDASE"/>
    <property type="match status" value="1"/>
</dbReference>
<dbReference type="Pfam" id="PF16499">
    <property type="entry name" value="Melibiase_2"/>
    <property type="match status" value="2"/>
</dbReference>
<keyword evidence="5" id="KW-0964">Secreted</keyword>
<dbReference type="Pfam" id="PF22669">
    <property type="entry name" value="Exo_endo_phos2"/>
    <property type="match status" value="1"/>
</dbReference>
<dbReference type="InterPro" id="IPR013780">
    <property type="entry name" value="Glyco_hydro_b"/>
</dbReference>
<reference evidence="15" key="1">
    <citation type="journal article" date="2014" name="Genome Announc.">
        <title>Draft genome sequence of the formaldehyde-resistant fungus Byssochlamys spectabilis No. 5 (anamorph Paecilomyces variotii No. 5) (NBRC109023).</title>
        <authorList>
            <person name="Oka T."/>
            <person name="Ekino K."/>
            <person name="Fukuda K."/>
            <person name="Nomura Y."/>
        </authorList>
    </citation>
    <scope>NUCLEOTIDE SEQUENCE [LARGE SCALE GENOMIC DNA]</scope>
    <source>
        <strain evidence="15">No. 5 / NBRC 109023</strain>
    </source>
</reference>
<keyword evidence="9" id="KW-0325">Glycoprotein</keyword>
<accession>V5FR22</accession>
<dbReference type="InterPro" id="IPR002241">
    <property type="entry name" value="Glyco_hydro_27"/>
</dbReference>
<dbReference type="PANTHER" id="PTHR11200">
    <property type="entry name" value="INOSITOL 5-PHOSPHATASE"/>
    <property type="match status" value="1"/>
</dbReference>
<dbReference type="SMART" id="SM00320">
    <property type="entry name" value="WD40"/>
    <property type="match status" value="3"/>
</dbReference>
<evidence type="ECO:0000256" key="3">
    <source>
        <dbReference type="ARBA" id="ARBA00004613"/>
    </source>
</evidence>
<evidence type="ECO:0000259" key="13">
    <source>
        <dbReference type="SMART" id="SM00128"/>
    </source>
</evidence>
<feature type="compositionally biased region" description="Basic and acidic residues" evidence="12">
    <location>
        <begin position="391"/>
        <end position="401"/>
    </location>
</feature>
<evidence type="ECO:0000256" key="2">
    <source>
        <dbReference type="ARBA" id="ARBA00003969"/>
    </source>
</evidence>
<feature type="region of interest" description="Disordered" evidence="12">
    <location>
        <begin position="1416"/>
        <end position="1443"/>
    </location>
</feature>
<dbReference type="PANTHER" id="PTHR11200:SF240">
    <property type="entry name" value="INOSITOL POLYPHOSPHATE 5-PHOSPHATASE C9G1.10C-RELATED"/>
    <property type="match status" value="1"/>
</dbReference>
<dbReference type="GO" id="GO:0046856">
    <property type="term" value="P:phosphatidylinositol dephosphorylation"/>
    <property type="evidence" value="ECO:0007669"/>
    <property type="project" value="InterPro"/>
</dbReference>
<keyword evidence="6" id="KW-0732">Signal</keyword>
<dbReference type="InterPro" id="IPR013785">
    <property type="entry name" value="Aldolase_TIM"/>
</dbReference>
<feature type="region of interest" description="Disordered" evidence="12">
    <location>
        <begin position="33"/>
        <end position="523"/>
    </location>
</feature>
<dbReference type="SUPFAM" id="SSF50978">
    <property type="entry name" value="WD40 repeat-like"/>
    <property type="match status" value="1"/>
</dbReference>
<dbReference type="InterPro" id="IPR015943">
    <property type="entry name" value="WD40/YVTN_repeat-like_dom_sf"/>
</dbReference>
<evidence type="ECO:0000256" key="4">
    <source>
        <dbReference type="ARBA" id="ARBA00009743"/>
    </source>
</evidence>
<dbReference type="FunFam" id="3.60.10.10:FF:000036">
    <property type="entry name" value="Inositol polyphosphate phosphatase, putative"/>
    <property type="match status" value="1"/>
</dbReference>
<feature type="compositionally biased region" description="Polar residues" evidence="12">
    <location>
        <begin position="378"/>
        <end position="388"/>
    </location>
</feature>
<keyword evidence="15" id="KW-1185">Reference proteome</keyword>
<organism evidence="14 15">
    <name type="scientific">Byssochlamys spectabilis (strain No. 5 / NBRC 109023)</name>
    <name type="common">Paecilomyces variotii</name>
    <dbReference type="NCBI Taxonomy" id="1356009"/>
    <lineage>
        <taxon>Eukaryota</taxon>
        <taxon>Fungi</taxon>
        <taxon>Dikarya</taxon>
        <taxon>Ascomycota</taxon>
        <taxon>Pezizomycotina</taxon>
        <taxon>Eurotiomycetes</taxon>
        <taxon>Eurotiomycetidae</taxon>
        <taxon>Eurotiales</taxon>
        <taxon>Thermoascaceae</taxon>
        <taxon>Paecilomyces</taxon>
    </lineage>
</organism>
<dbReference type="FunFam" id="2.60.40.1180:FF:000049">
    <property type="entry name" value="Alpha-galactosidase"/>
    <property type="match status" value="1"/>
</dbReference>
<feature type="compositionally biased region" description="Polar residues" evidence="12">
    <location>
        <begin position="137"/>
        <end position="153"/>
    </location>
</feature>
<feature type="compositionally biased region" description="Polar residues" evidence="12">
    <location>
        <begin position="113"/>
        <end position="127"/>
    </location>
</feature>
<evidence type="ECO:0000256" key="7">
    <source>
        <dbReference type="ARBA" id="ARBA00022801"/>
    </source>
</evidence>
<dbReference type="Proteomes" id="UP000018001">
    <property type="component" value="Unassembled WGS sequence"/>
</dbReference>
<dbReference type="eggNOG" id="KOG2366">
    <property type="taxonomic scope" value="Eukaryota"/>
</dbReference>
<dbReference type="InParanoid" id="V5FR22"/>
<dbReference type="GO" id="GO:0005975">
    <property type="term" value="P:carbohydrate metabolic process"/>
    <property type="evidence" value="ECO:0007669"/>
    <property type="project" value="InterPro"/>
</dbReference>
<comment type="catalytic activity">
    <reaction evidence="1 11">
        <text>Hydrolysis of terminal, non-reducing alpha-D-galactose residues in alpha-D-galactosides, including galactose oligosaccharides, galactomannans and galactolipids.</text>
        <dbReference type="EC" id="3.2.1.22"/>
    </reaction>
</comment>
<dbReference type="FunFam" id="2.130.10.10:FF:001686">
    <property type="entry name" value="Inositol polyphosphate phosphatase, putative"/>
    <property type="match status" value="1"/>
</dbReference>
<keyword evidence="8 11" id="KW-1015">Disulfide bond</keyword>
<feature type="compositionally biased region" description="Basic and acidic residues" evidence="12">
    <location>
        <begin position="488"/>
        <end position="500"/>
    </location>
</feature>
<dbReference type="InterPro" id="IPR041233">
    <property type="entry name" value="Melibiase_C"/>
</dbReference>
<evidence type="ECO:0000256" key="5">
    <source>
        <dbReference type="ARBA" id="ARBA00022525"/>
    </source>
</evidence>
<dbReference type="CDD" id="cd14792">
    <property type="entry name" value="GH27"/>
    <property type="match status" value="1"/>
</dbReference>
<proteinExistence type="inferred from homology"/>
<evidence type="ECO:0000256" key="1">
    <source>
        <dbReference type="ARBA" id="ARBA00001255"/>
    </source>
</evidence>
<dbReference type="InterPro" id="IPR000300">
    <property type="entry name" value="IPPc"/>
</dbReference>
<dbReference type="EC" id="3.2.1.22" evidence="11"/>
<keyword evidence="10 11" id="KW-0326">Glycosidase</keyword>
<dbReference type="Pfam" id="PF17801">
    <property type="entry name" value="Melibiase_C"/>
    <property type="match status" value="1"/>
</dbReference>
<comment type="function">
    <text evidence="2">Hydrolyzes a variety of simple alpha-D-galactoside as well as more complex molecules such as oligosaccharides and polysaccharides.</text>
</comment>
<feature type="compositionally biased region" description="Polar residues" evidence="12">
    <location>
        <begin position="478"/>
        <end position="487"/>
    </location>
</feature>
<dbReference type="InterPro" id="IPR000111">
    <property type="entry name" value="Glyco_hydro_27/36_CS"/>
</dbReference>
<name>V5FR22_BYSSN</name>
<dbReference type="Gene3D" id="2.60.40.1180">
    <property type="entry name" value="Golgi alpha-mannosidase II"/>
    <property type="match status" value="1"/>
</dbReference>
<evidence type="ECO:0000256" key="11">
    <source>
        <dbReference type="RuleBase" id="RU361168"/>
    </source>
</evidence>
<dbReference type="GO" id="GO:0004557">
    <property type="term" value="F:alpha-galactosidase activity"/>
    <property type="evidence" value="ECO:0007669"/>
    <property type="project" value="UniProtKB-EC"/>
</dbReference>
<dbReference type="InterPro" id="IPR036691">
    <property type="entry name" value="Endo/exonu/phosph_ase_sf"/>
</dbReference>
<dbReference type="EMBL" id="BAUL01000017">
    <property type="protein sequence ID" value="GAD92076.1"/>
    <property type="molecule type" value="Genomic_DNA"/>
</dbReference>
<dbReference type="SUPFAM" id="SSF51011">
    <property type="entry name" value="Glycosyl hydrolase domain"/>
    <property type="match status" value="1"/>
</dbReference>
<feature type="compositionally biased region" description="Low complexity" evidence="12">
    <location>
        <begin position="404"/>
        <end position="416"/>
    </location>
</feature>
<dbReference type="Gene3D" id="3.60.10.10">
    <property type="entry name" value="Endonuclease/exonuclease/phosphatase"/>
    <property type="match status" value="1"/>
</dbReference>
<dbReference type="SUPFAM" id="SSF56219">
    <property type="entry name" value="DNase I-like"/>
    <property type="match status" value="1"/>
</dbReference>
<dbReference type="OrthoDB" id="2248459at2759"/>
<feature type="compositionally biased region" description="Low complexity" evidence="12">
    <location>
        <begin position="33"/>
        <end position="45"/>
    </location>
</feature>
<dbReference type="eggNOG" id="KOG0565">
    <property type="taxonomic scope" value="Eukaryota"/>
</dbReference>
<feature type="compositionally biased region" description="Polar residues" evidence="12">
    <location>
        <begin position="1416"/>
        <end position="1429"/>
    </location>
</feature>
<feature type="compositionally biased region" description="Low complexity" evidence="12">
    <location>
        <begin position="90"/>
        <end position="101"/>
    </location>
</feature>
<feature type="compositionally biased region" description="Low complexity" evidence="12">
    <location>
        <begin position="432"/>
        <end position="441"/>
    </location>
</feature>
<dbReference type="Gene3D" id="3.20.20.70">
    <property type="entry name" value="Aldolase class I"/>
    <property type="match status" value="1"/>
</dbReference>
<dbReference type="PRINTS" id="PR00740">
    <property type="entry name" value="GLHYDRLASE27"/>
</dbReference>
<sequence length="1694" mass="186750">MEGNGKGKDGTDNAPIRPVSSLLSHFENLAHLRASSGASSPRNSSQLLRTPEPTEEVRGGRQSLDLPSPRSPWSSTPGTQSAQSPSPLVRGPGTPSNSGSPGRRGHTRPMSLNLRSSQAAPTLTVDSPRSPAHALDNGQSSDNSPRTHQQFSRSVAEIEGVPRPTPPRAQRPTTPNFTLGGGGAEEKSDSPSRGVSPVGKSASLPPPVNRADKPKIPAKAANLGQLEFRSNSLTPAAPSSERASFDERVSPFSTPPSSPEKPSPRTIPSDRSEKSKIPPLRPITEPPSRFSGSDRPPPPAPSAVRDARELAFSRQRPVPEPSRASKPVMVPVAPPDRRSEVLSSGPRDARFSEPSSYRLPPTSSPDDRPGLPPRFSTGGRTFANSPPISDSRPDLPRRSLDVGRSSSQRVSPSRRVSAIDTTFPPPPRRETGGSTASTSAGGWQGNDNYANGPNGVDQSRGPRRQSPQPPPVSRETKYTSSTPIEQNRNPRAEEPERIVEEAPVPRTDYPDSSQVNRRPPIIKGGPVAIPTKYDTRLFDVCGRYVCTAGYLTRVWDLTTGEMIMSLSHGETVKVTSLAFKPGKGLEDEGQRLWLGTNIGELHEVDIPTQSIVASRSYPSRREVIKIYRHKKEMWTLDDEGRLLVWPPDESGTPNLQYSYSNPYDRVAKGHTFSLVVGDNLWLATGKEVRIYRPSAREDTTFLVLRKPLGQHHTGEVTSGVYTTKGGGRVYLGHADGKVTIYSAANYACLGSVNVSVYKINCLAMVGDYLWAAYKTGMIYVYDVNTSPWTVKKDWRAHDDPVTGLLLDPSSVWTVNRLQVVSLGTDNCIRLWDGMLEEDWLESRMQSKDVEFCTFREIRAAVVTWNAGASVPGSVRHSNFIRDAIHPEDPPEIIVFGFQELVDLEDKKITAKSLFKGSKKKDSADKEHMSRQYRVWRDHLATAINDCMPLDQNYVLLHTANLVGLFTCIFIKHQERQRIRNISAAEVKRGMGGLHGNKGALILRFVLDDSSICLINCHLAAGQSQTANRNNDIAAILESESLPAENSLTTRADVFIGGGDGTMILDHEICILNGDLNYRIDSIPRNVIIEDIKNNNLPKLLDRDQLLASRRKNPGFRLRSFIEAPITFAPTYKYDVGSDEYDSSEKKRAPAWCDRVLYRGAGRIKQLEYRRHEVKASDHRPVSASFKMRIKTVAPQERAQTWEECQKAFAKEKRRLASEASIEYLVTVLGTDPAEANQRIRLDYTQDPKMLFVGTAVAVMLSSLPGSTALVRPNGVGRLPALGWNSWNAFNCDINEDKIMTAANEIVNLGLKDLGYQYVNIDDCWSVKNERNSTTGRIIPDPAKFPDGISGLADKIHALGLKVGIYSSAGYTTCAGYPASLGNETIDADAFAEWGIDYLKYDNCGVPSNWQDQYNACVPDSSNPQDNPNGTCPDLQNPAPKGYDWSTSKTAQRYHRMRDALENANRTILYSLCDWGDADVNEWGAQTGNSWRMSGDIQPNWVRISTIANENSFYMNYVDFWGHPDPDMLEVGNGNLTLAENRAHFALWAVMKSPLIIGTALDSISDDHLSILSNKALLDFHQDPAVGRPAYPYKWGYNPDWTFDPAHPAEYWSGPSSKLGGTLVLMFNSEDATATRTAAWDEIPELKGKRKNKKRGNGYMVTDAWTGKDLGCITKEYSVELESHDVAVLIVKGEC</sequence>
<comment type="subcellular location">
    <subcellularLocation>
        <location evidence="3">Secreted</location>
    </subcellularLocation>
</comment>
<evidence type="ECO:0000256" key="9">
    <source>
        <dbReference type="ARBA" id="ARBA00023180"/>
    </source>
</evidence>
<keyword evidence="7 11" id="KW-0378">Hydrolase</keyword>
<evidence type="ECO:0000256" key="8">
    <source>
        <dbReference type="ARBA" id="ARBA00023157"/>
    </source>
</evidence>
<dbReference type="HOGENOM" id="CLU_002027_1_1_1"/>
<gene>
    <name evidence="14" type="ORF">PVAR5_0662</name>
</gene>
<dbReference type="GO" id="GO:0004439">
    <property type="term" value="F:phosphatidylinositol-4,5-bisphosphate 5-phosphatase activity"/>
    <property type="evidence" value="ECO:0007669"/>
    <property type="project" value="TreeGrafter"/>
</dbReference>
<protein>
    <recommendedName>
        <fullName evidence="11">Alpha-galactosidase</fullName>
        <ecNumber evidence="11">3.2.1.22</ecNumber>
    </recommendedName>
    <alternativeName>
        <fullName evidence="11">Melibiase</fullName>
    </alternativeName>
</protein>
<feature type="domain" description="Inositol polyphosphate-related phosphatase" evidence="13">
    <location>
        <begin position="855"/>
        <end position="1193"/>
    </location>
</feature>
<evidence type="ECO:0000313" key="15">
    <source>
        <dbReference type="Proteomes" id="UP000018001"/>
    </source>
</evidence>
<dbReference type="InterPro" id="IPR017853">
    <property type="entry name" value="GH"/>
</dbReference>
<dbReference type="GO" id="GO:0005576">
    <property type="term" value="C:extracellular region"/>
    <property type="evidence" value="ECO:0007669"/>
    <property type="project" value="UniProtKB-SubCell"/>
</dbReference>
<comment type="similarity">
    <text evidence="4 11">Belongs to the glycosyl hydrolase 27 family.</text>
</comment>
<evidence type="ECO:0000256" key="10">
    <source>
        <dbReference type="ARBA" id="ARBA00023295"/>
    </source>
</evidence>
<evidence type="ECO:0000256" key="12">
    <source>
        <dbReference type="SAM" id="MobiDB-lite"/>
    </source>
</evidence>
<dbReference type="Gene3D" id="2.130.10.10">
    <property type="entry name" value="YVTN repeat-like/Quinoprotein amine dehydrogenase"/>
    <property type="match status" value="2"/>
</dbReference>
<evidence type="ECO:0000256" key="6">
    <source>
        <dbReference type="ARBA" id="ARBA00022729"/>
    </source>
</evidence>
<dbReference type="InterPro" id="IPR046985">
    <property type="entry name" value="IP5"/>
</dbReference>